<dbReference type="AlphaFoldDB" id="A0AAD4XSA3"/>
<proteinExistence type="predicted"/>
<evidence type="ECO:0000313" key="1">
    <source>
        <dbReference type="EMBL" id="KAI3943703.1"/>
    </source>
</evidence>
<protein>
    <submittedName>
        <fullName evidence="1">Uncharacterized protein</fullName>
    </submittedName>
</protein>
<dbReference type="InterPro" id="IPR043519">
    <property type="entry name" value="NT_sf"/>
</dbReference>
<evidence type="ECO:0000313" key="2">
    <source>
        <dbReference type="Proteomes" id="UP001202328"/>
    </source>
</evidence>
<dbReference type="Proteomes" id="UP001202328">
    <property type="component" value="Unassembled WGS sequence"/>
</dbReference>
<dbReference type="Gene3D" id="3.30.460.10">
    <property type="entry name" value="Beta Polymerase, domain 2"/>
    <property type="match status" value="1"/>
</dbReference>
<keyword evidence="2" id="KW-1185">Reference proteome</keyword>
<sequence>MIQVSNPTLVAYGVSNRYNMSALQPLVQRRGSIKIRDDSVCNHVVAEATMIAVTYQSYNIDKVVVSEQDEVRTTEYCWSIGLETFILNVIRLLGRDVTARSTIINDLQTAIESIDSSKGASVEPFGSFVSNVYTRWGDLNYIY</sequence>
<gene>
    <name evidence="1" type="ORF">MKW98_004208</name>
</gene>
<dbReference type="EMBL" id="JAJJMB010004170">
    <property type="protein sequence ID" value="KAI3943703.1"/>
    <property type="molecule type" value="Genomic_DNA"/>
</dbReference>
<reference evidence="1" key="1">
    <citation type="submission" date="2022-04" db="EMBL/GenBank/DDBJ databases">
        <title>A functionally conserved STORR gene fusion in Papaver species that diverged 16.8 million years ago.</title>
        <authorList>
            <person name="Catania T."/>
        </authorList>
    </citation>
    <scope>NUCLEOTIDE SEQUENCE</scope>
    <source>
        <strain evidence="1">S-188037</strain>
    </source>
</reference>
<organism evidence="1 2">
    <name type="scientific">Papaver atlanticum</name>
    <dbReference type="NCBI Taxonomy" id="357466"/>
    <lineage>
        <taxon>Eukaryota</taxon>
        <taxon>Viridiplantae</taxon>
        <taxon>Streptophyta</taxon>
        <taxon>Embryophyta</taxon>
        <taxon>Tracheophyta</taxon>
        <taxon>Spermatophyta</taxon>
        <taxon>Magnoliopsida</taxon>
        <taxon>Ranunculales</taxon>
        <taxon>Papaveraceae</taxon>
        <taxon>Papaveroideae</taxon>
        <taxon>Papaver</taxon>
    </lineage>
</organism>
<comment type="caution">
    <text evidence="1">The sequence shown here is derived from an EMBL/GenBank/DDBJ whole genome shotgun (WGS) entry which is preliminary data.</text>
</comment>
<accession>A0AAD4XSA3</accession>
<name>A0AAD4XSA3_9MAGN</name>